<evidence type="ECO:0000313" key="4">
    <source>
        <dbReference type="EMBL" id="CCO59133.1"/>
    </source>
</evidence>
<protein>
    <submittedName>
        <fullName evidence="4">Putative Bacterial regulatory protein MarR fused with Acyl-CoA N-acyltransferase</fullName>
    </submittedName>
</protein>
<dbReference type="InterPro" id="IPR036390">
    <property type="entry name" value="WH_DNA-bd_sf"/>
</dbReference>
<dbReference type="EMBL" id="FO203526">
    <property type="protein sequence ID" value="CCO59133.1"/>
    <property type="molecule type" value="Genomic_DNA"/>
</dbReference>
<keyword evidence="4" id="KW-0012">Acyltransferase</keyword>
<dbReference type="InterPro" id="IPR050769">
    <property type="entry name" value="NAT_camello-type"/>
</dbReference>
<evidence type="ECO:0000313" key="5">
    <source>
        <dbReference type="Proteomes" id="UP000016895"/>
    </source>
</evidence>
<evidence type="ECO:0000259" key="3">
    <source>
        <dbReference type="PROSITE" id="PS51186"/>
    </source>
</evidence>
<dbReference type="InterPro" id="IPR000835">
    <property type="entry name" value="HTH_MarR-typ"/>
</dbReference>
<dbReference type="PROSITE" id="PS51186">
    <property type="entry name" value="GNAT"/>
    <property type="match status" value="1"/>
</dbReference>
<dbReference type="AlphaFoldDB" id="U4KEV1"/>
<dbReference type="CDD" id="cd04301">
    <property type="entry name" value="NAT_SF"/>
    <property type="match status" value="1"/>
</dbReference>
<evidence type="ECO:0000256" key="1">
    <source>
        <dbReference type="ARBA" id="ARBA00022679"/>
    </source>
</evidence>
<dbReference type="SUPFAM" id="SSF46785">
    <property type="entry name" value="Winged helix' DNA-binding domain"/>
    <property type="match status" value="1"/>
</dbReference>
<dbReference type="Gene3D" id="1.10.10.10">
    <property type="entry name" value="Winged helix-like DNA-binding domain superfamily/Winged helix DNA-binding domain"/>
    <property type="match status" value="1"/>
</dbReference>
<dbReference type="eggNOG" id="COG1846">
    <property type="taxonomic scope" value="Bacteria"/>
</dbReference>
<name>U4KEV1_9VIBR</name>
<dbReference type="Pfam" id="PF00583">
    <property type="entry name" value="Acetyltransf_1"/>
    <property type="match status" value="1"/>
</dbReference>
<accession>U4KEV1</accession>
<dbReference type="InterPro" id="IPR016181">
    <property type="entry name" value="Acyl_CoA_acyltransferase"/>
</dbReference>
<proteinExistence type="predicted"/>
<dbReference type="GO" id="GO:0008080">
    <property type="term" value="F:N-acetyltransferase activity"/>
    <property type="evidence" value="ECO:0007669"/>
    <property type="project" value="InterPro"/>
</dbReference>
<dbReference type="Proteomes" id="UP000016895">
    <property type="component" value="Chromosome 1"/>
</dbReference>
<dbReference type="PANTHER" id="PTHR13947:SF37">
    <property type="entry name" value="LD18367P"/>
    <property type="match status" value="1"/>
</dbReference>
<dbReference type="InterPro" id="IPR000182">
    <property type="entry name" value="GNAT_dom"/>
</dbReference>
<feature type="domain" description="HTH marR-type" evidence="2">
    <location>
        <begin position="1"/>
        <end position="133"/>
    </location>
</feature>
<dbReference type="SUPFAM" id="SSF55729">
    <property type="entry name" value="Acyl-CoA N-acyltransferases (Nat)"/>
    <property type="match status" value="1"/>
</dbReference>
<dbReference type="PANTHER" id="PTHR13947">
    <property type="entry name" value="GNAT FAMILY N-ACETYLTRANSFERASE"/>
    <property type="match status" value="1"/>
</dbReference>
<keyword evidence="1 4" id="KW-0808">Transferase</keyword>
<dbReference type="Pfam" id="PF12802">
    <property type="entry name" value="MarR_2"/>
    <property type="match status" value="1"/>
</dbReference>
<sequence length="301" mass="33240">MNVSTLRTLSRDLVRQLGMLDKQCGDVELSPVQAHCLIELEQCPLTVNQVAQKLHVDKSNASRTLKSLASKECVEVSTNKEDKRSILYALTPKGEKQLAQLNHQQNARYQAALNQLSAEEKSVLHKALESYTRALETAEASSELTLRPIRKSDNAALATIIRQVSEEHGLSSKEGFSVADPTLEFLYDTYSQPRSQYWVIESNGRVIGGGGYAPLQGKEEVCELQKMYFLPEARGKGLSKTIAKMAMEHASQNGFSQCYLETTACLKAAIALYEKLGFERLDAPWGNTGHDACEVAMAKAI</sequence>
<dbReference type="PATRIC" id="fig|1260221.3.peg.2962"/>
<dbReference type="PRINTS" id="PR00598">
    <property type="entry name" value="HTHMARR"/>
</dbReference>
<organism evidence="4 5">
    <name type="scientific">Vibrio nigripulchritudo</name>
    <dbReference type="NCBI Taxonomy" id="28173"/>
    <lineage>
        <taxon>Bacteria</taxon>
        <taxon>Pseudomonadati</taxon>
        <taxon>Pseudomonadota</taxon>
        <taxon>Gammaproteobacteria</taxon>
        <taxon>Vibrionales</taxon>
        <taxon>Vibrionaceae</taxon>
        <taxon>Vibrio</taxon>
    </lineage>
</organism>
<evidence type="ECO:0000259" key="2">
    <source>
        <dbReference type="PROSITE" id="PS50995"/>
    </source>
</evidence>
<dbReference type="SMART" id="SM00347">
    <property type="entry name" value="HTH_MARR"/>
    <property type="match status" value="1"/>
</dbReference>
<dbReference type="KEGG" id="vni:VIBNI_A3119"/>
<reference evidence="4 5" key="1">
    <citation type="journal article" date="2013" name="ISME J.">
        <title>Comparative genomics of pathogenic lineages of Vibrio nigripulchritudo identifies virulence-associated traits.</title>
        <authorList>
            <person name="Goudenege D."/>
            <person name="Labreuche Y."/>
            <person name="Krin E."/>
            <person name="Ansquer D."/>
            <person name="Mangenot S."/>
            <person name="Calteau A."/>
            <person name="Medigue C."/>
            <person name="Mazel D."/>
            <person name="Polz M.F."/>
            <person name="Le Roux F."/>
        </authorList>
    </citation>
    <scope>NUCLEOTIDE SEQUENCE [LARGE SCALE GENOMIC DNA]</scope>
    <source>
        <strain evidence="5">SnF1</strain>
    </source>
</reference>
<gene>
    <name evidence="4" type="ORF">VIBNI_A3119</name>
</gene>
<keyword evidence="5" id="KW-1185">Reference proteome</keyword>
<dbReference type="InterPro" id="IPR036388">
    <property type="entry name" value="WH-like_DNA-bd_sf"/>
</dbReference>
<dbReference type="RefSeq" id="WP_022551687.1">
    <property type="nucleotide sequence ID" value="NC_022528.1"/>
</dbReference>
<dbReference type="GO" id="GO:0003700">
    <property type="term" value="F:DNA-binding transcription factor activity"/>
    <property type="evidence" value="ECO:0007669"/>
    <property type="project" value="InterPro"/>
</dbReference>
<dbReference type="Gene3D" id="3.40.630.30">
    <property type="match status" value="1"/>
</dbReference>
<dbReference type="PROSITE" id="PS50995">
    <property type="entry name" value="HTH_MARR_2"/>
    <property type="match status" value="1"/>
</dbReference>
<feature type="domain" description="N-acetyltransferase" evidence="3">
    <location>
        <begin position="144"/>
        <end position="301"/>
    </location>
</feature>
<dbReference type="STRING" id="28173.VIBNI_A3119"/>